<dbReference type="Gene3D" id="3.20.20.70">
    <property type="entry name" value="Aldolase class I"/>
    <property type="match status" value="1"/>
</dbReference>
<dbReference type="InterPro" id="IPR018506">
    <property type="entry name" value="Cyt_B5_heme-BS"/>
</dbReference>
<dbReference type="Gene3D" id="3.10.120.10">
    <property type="entry name" value="Cytochrome b5-like heme/steroid binding domain"/>
    <property type="match status" value="1"/>
</dbReference>
<dbReference type="GO" id="GO:0004460">
    <property type="term" value="F:L-lactate dehydrogenase (cytochrome) activity"/>
    <property type="evidence" value="ECO:0007669"/>
    <property type="project" value="UniProtKB-EC"/>
</dbReference>
<dbReference type="PROSITE" id="PS50255">
    <property type="entry name" value="CYTOCHROME_B5_2"/>
    <property type="match status" value="1"/>
</dbReference>
<comment type="subcellular location">
    <subcellularLocation>
        <location evidence="3">Mitochondrion intermembrane space</location>
    </subcellularLocation>
</comment>
<evidence type="ECO:0000256" key="5">
    <source>
        <dbReference type="ARBA" id="ARBA00022448"/>
    </source>
</evidence>
<evidence type="ECO:0000259" key="22">
    <source>
        <dbReference type="PROSITE" id="PS50255"/>
    </source>
</evidence>
<keyword evidence="12" id="KW-0408">Iron</keyword>
<evidence type="ECO:0000256" key="18">
    <source>
        <dbReference type="ARBA" id="ARBA00068515"/>
    </source>
</evidence>
<dbReference type="Proteomes" id="UP000663131">
    <property type="component" value="Chromosome 3"/>
</dbReference>
<keyword evidence="11" id="KW-0560">Oxidoreductase</keyword>
<evidence type="ECO:0000256" key="2">
    <source>
        <dbReference type="ARBA" id="ARBA00001970"/>
    </source>
</evidence>
<evidence type="ECO:0000256" key="19">
    <source>
        <dbReference type="ARBA" id="ARBA00075949"/>
    </source>
</evidence>
<evidence type="ECO:0000259" key="23">
    <source>
        <dbReference type="PROSITE" id="PS51349"/>
    </source>
</evidence>
<comment type="similarity">
    <text evidence="15">In the C-terminal section; belongs to the FMN-dependent alpha-hydroxy acid dehydrogenase family.</text>
</comment>
<evidence type="ECO:0000256" key="9">
    <source>
        <dbReference type="ARBA" id="ARBA00022723"/>
    </source>
</evidence>
<dbReference type="Pfam" id="PF01070">
    <property type="entry name" value="FMN_dh"/>
    <property type="match status" value="1"/>
</dbReference>
<keyword evidence="8" id="KW-0288">FMN</keyword>
<evidence type="ECO:0000256" key="17">
    <source>
        <dbReference type="ARBA" id="ARBA00066458"/>
    </source>
</evidence>
<evidence type="ECO:0000256" key="21">
    <source>
        <dbReference type="ARBA" id="ARBA00078938"/>
    </source>
</evidence>
<dbReference type="GO" id="GO:0005758">
    <property type="term" value="C:mitochondrial intermembrane space"/>
    <property type="evidence" value="ECO:0007669"/>
    <property type="project" value="UniProtKB-SubCell"/>
</dbReference>
<evidence type="ECO:0000256" key="14">
    <source>
        <dbReference type="ARBA" id="ARBA00052399"/>
    </source>
</evidence>
<evidence type="ECO:0000256" key="12">
    <source>
        <dbReference type="ARBA" id="ARBA00023004"/>
    </source>
</evidence>
<dbReference type="FunFam" id="3.20.20.70:FF:000062">
    <property type="entry name" value="Cytochrome b2, mitochondrial, putative"/>
    <property type="match status" value="1"/>
</dbReference>
<evidence type="ECO:0000256" key="10">
    <source>
        <dbReference type="ARBA" id="ARBA00022946"/>
    </source>
</evidence>
<sequence length="595" mass="65681">MFTQSNRNLVALSIRKLSRKLARPGIGNFSSRVSTRSISSSKPYFSSSSDSNFHYTKWFVSSAIATAAAGAYLTYNLRQEAISNDSVSDAAGEPKRIIPVSEFIKHNKREDCWVAINGEVYDMTDFVPNHPGGQKVILQNAGYDATPIFAPIHPKGTIEKYLPEEKHLGRLDGKAPLKPKKADPNEDRRLDLLERMPPLSSIQNVHDFEFLAKNILPAGAWAYYSCGGDDEISMRENHYAYQRIFFRPRVCEDVADVDTSTTLLGTKASVPFYVSATALAKLGNPGGECSIARGAGKEGVIQMISTLSSNSLEEIAEARQPGATQWFQLYVNEDRNLAKELIRKAEKLGMKAIFVTVDAPSLGHREKDERAKGSVDTNLDLGEEVERESGASKALSSFIDCKVNWSDIKKIKEYTKLPVLVKGVQRVEDIVKAADCGCAGVVISNHGGRQLDTAPPPVEVLAEAVPILNRMEILKPGFEIFIDGGVRRGTDILKAIALGDQKVNVGVGLGRPFLYANAAYGEQGVRKAIRLLKDEMTIDMRLMGVTNLKQLNRNFLNLKKLYSGKEAIDSLYHSNYQKLVPVNFRESKAPVRKPN</sequence>
<dbReference type="CDD" id="cd02922">
    <property type="entry name" value="FCB2_FMN"/>
    <property type="match status" value="1"/>
</dbReference>
<evidence type="ECO:0000256" key="4">
    <source>
        <dbReference type="ARBA" id="ARBA00011881"/>
    </source>
</evidence>
<keyword evidence="7" id="KW-0285">Flavoprotein</keyword>
<organism evidence="25 26">
    <name type="scientific">Dekkera bruxellensis</name>
    <name type="common">Brettanomyces custersii</name>
    <dbReference type="NCBI Taxonomy" id="5007"/>
    <lineage>
        <taxon>Eukaryota</taxon>
        <taxon>Fungi</taxon>
        <taxon>Dikarya</taxon>
        <taxon>Ascomycota</taxon>
        <taxon>Saccharomycotina</taxon>
        <taxon>Pichiomycetes</taxon>
        <taxon>Pichiales</taxon>
        <taxon>Pichiaceae</taxon>
        <taxon>Brettanomyces</taxon>
    </lineage>
</organism>
<dbReference type="Proteomes" id="UP000478008">
    <property type="component" value="Unassembled WGS sequence"/>
</dbReference>
<dbReference type="FunFam" id="3.10.120.10:FF:000009">
    <property type="entry name" value="Cytochrome b2, mitochondrial, putative"/>
    <property type="match status" value="1"/>
</dbReference>
<dbReference type="InterPro" id="IPR037396">
    <property type="entry name" value="FMN_HAD"/>
</dbReference>
<dbReference type="InterPro" id="IPR000262">
    <property type="entry name" value="FMN-dep_DH"/>
</dbReference>
<protein>
    <recommendedName>
        <fullName evidence="18">L-lactate dehydrogenase (cytochrome)</fullName>
        <ecNumber evidence="17">1.1.2.3</ecNumber>
    </recommendedName>
    <alternativeName>
        <fullName evidence="20">Cytochrome b2</fullName>
    </alternativeName>
    <alternativeName>
        <fullName evidence="19">Flavocytochrome b2</fullName>
    </alternativeName>
    <alternativeName>
        <fullName evidence="21">L-lactate ferricytochrome c oxidoreductase</fullName>
    </alternativeName>
</protein>
<keyword evidence="9" id="KW-0479">Metal-binding</keyword>
<dbReference type="GO" id="GO:0046872">
    <property type="term" value="F:metal ion binding"/>
    <property type="evidence" value="ECO:0007669"/>
    <property type="project" value="UniProtKB-KW"/>
</dbReference>
<evidence type="ECO:0000256" key="6">
    <source>
        <dbReference type="ARBA" id="ARBA00022617"/>
    </source>
</evidence>
<name>A0A3F2Y505_DEKBR</name>
<dbReference type="SMART" id="SM01117">
    <property type="entry name" value="Cyt-b5"/>
    <property type="match status" value="1"/>
</dbReference>
<evidence type="ECO:0000256" key="1">
    <source>
        <dbReference type="ARBA" id="ARBA00001917"/>
    </source>
</evidence>
<dbReference type="PANTHER" id="PTHR10578">
    <property type="entry name" value="S -2-HYDROXY-ACID OXIDASE-RELATED"/>
    <property type="match status" value="1"/>
</dbReference>
<dbReference type="AlphaFoldDB" id="A0A3F2Y505"/>
<evidence type="ECO:0000256" key="16">
    <source>
        <dbReference type="ARBA" id="ARBA00061589"/>
    </source>
</evidence>
<evidence type="ECO:0000313" key="24">
    <source>
        <dbReference type="EMBL" id="QOU18337.1"/>
    </source>
</evidence>
<dbReference type="PROSITE" id="PS51349">
    <property type="entry name" value="FMN_HYDROXY_ACID_DH_2"/>
    <property type="match status" value="1"/>
</dbReference>
<dbReference type="InterPro" id="IPR036400">
    <property type="entry name" value="Cyt_B5-like_heme/steroid_sf"/>
</dbReference>
<accession>A0A3F2Y505</accession>
<keyword evidence="6" id="KW-0349">Heme</keyword>
<keyword evidence="10" id="KW-0809">Transit peptide</keyword>
<comment type="cofactor">
    <cofactor evidence="1">
        <name>FMN</name>
        <dbReference type="ChEBI" id="CHEBI:58210"/>
    </cofactor>
</comment>
<dbReference type="InterPro" id="IPR037458">
    <property type="entry name" value="L-MDH/L-LDH_FMN-bd"/>
</dbReference>
<evidence type="ECO:0000313" key="26">
    <source>
        <dbReference type="Proteomes" id="UP000478008"/>
    </source>
</evidence>
<feature type="domain" description="Cytochrome b5 heme-binding" evidence="22">
    <location>
        <begin position="95"/>
        <end position="172"/>
    </location>
</feature>
<dbReference type="GO" id="GO:0006089">
    <property type="term" value="P:lactate metabolic process"/>
    <property type="evidence" value="ECO:0007669"/>
    <property type="project" value="TreeGrafter"/>
</dbReference>
<proteinExistence type="inferred from homology"/>
<dbReference type="STRING" id="5007.A0A3F2Y505"/>
<dbReference type="EMBL" id="CP063131">
    <property type="protein sequence ID" value="QOU18337.1"/>
    <property type="molecule type" value="Genomic_DNA"/>
</dbReference>
<evidence type="ECO:0000313" key="25">
    <source>
        <dbReference type="EMBL" id="VUG19484.1"/>
    </source>
</evidence>
<feature type="domain" description="FMN hydroxy acid dehydrogenase" evidence="23">
    <location>
        <begin position="197"/>
        <end position="561"/>
    </location>
</feature>
<keyword evidence="13" id="KW-0496">Mitochondrion</keyword>
<reference evidence="24" key="3">
    <citation type="journal article" name="BMC Genomics">
        <title>New genome assemblies reveal patterns of domestication and adaptation across Brettanomyces (Dekkera) species.</title>
        <authorList>
            <person name="Roach M.J."/>
            <person name="Borneman A.R."/>
        </authorList>
    </citation>
    <scope>NUCLEOTIDE SEQUENCE</scope>
    <source>
        <strain evidence="24">UCD 2041</strain>
    </source>
</reference>
<dbReference type="OrthoDB" id="1925334at2759"/>
<comment type="subunit">
    <text evidence="4">Homotetramer.</text>
</comment>
<dbReference type="SUPFAM" id="SSF55856">
    <property type="entry name" value="Cytochrome b5-like heme/steroid binding domain"/>
    <property type="match status" value="1"/>
</dbReference>
<comment type="cofactor">
    <cofactor evidence="2">
        <name>heme b</name>
        <dbReference type="ChEBI" id="CHEBI:60344"/>
    </cofactor>
</comment>
<reference evidence="24" key="2">
    <citation type="submission" date="2020-10" db="EMBL/GenBank/DDBJ databases">
        <authorList>
            <person name="Palmer J.M."/>
        </authorList>
    </citation>
    <scope>NUCLEOTIDE SEQUENCE</scope>
    <source>
        <strain evidence="24">UCD 2041</strain>
    </source>
</reference>
<dbReference type="InterPro" id="IPR008259">
    <property type="entry name" value="FMN_hydac_DH_AS"/>
</dbReference>
<dbReference type="GO" id="GO:0020037">
    <property type="term" value="F:heme binding"/>
    <property type="evidence" value="ECO:0007669"/>
    <property type="project" value="InterPro"/>
</dbReference>
<evidence type="ECO:0000256" key="8">
    <source>
        <dbReference type="ARBA" id="ARBA00022643"/>
    </source>
</evidence>
<gene>
    <name evidence="25" type="primary">CYB2</name>
    <name evidence="24" type="ORF">BRETT_000059</name>
    <name evidence="25" type="ORF">DEBR0S5_03994G</name>
</gene>
<evidence type="ECO:0000256" key="13">
    <source>
        <dbReference type="ARBA" id="ARBA00023128"/>
    </source>
</evidence>
<dbReference type="Pfam" id="PF00173">
    <property type="entry name" value="Cyt-b5"/>
    <property type="match status" value="1"/>
</dbReference>
<comment type="similarity">
    <text evidence="16">In the N-terminal section; belongs to the cytochrome b5 family.</text>
</comment>
<dbReference type="EC" id="1.1.2.3" evidence="17"/>
<dbReference type="InterPro" id="IPR013785">
    <property type="entry name" value="Aldolase_TIM"/>
</dbReference>
<dbReference type="PROSITE" id="PS00557">
    <property type="entry name" value="FMN_HYDROXY_ACID_DH_1"/>
    <property type="match status" value="1"/>
</dbReference>
<dbReference type="PANTHER" id="PTHR10578:SF148">
    <property type="entry name" value="L-LACTATE DEHYDROGENASE (CYTOCHROME)"/>
    <property type="match status" value="1"/>
</dbReference>
<evidence type="ECO:0000256" key="7">
    <source>
        <dbReference type="ARBA" id="ARBA00022630"/>
    </source>
</evidence>
<evidence type="ECO:0000256" key="11">
    <source>
        <dbReference type="ARBA" id="ARBA00023002"/>
    </source>
</evidence>
<keyword evidence="26" id="KW-1185">Reference proteome</keyword>
<evidence type="ECO:0000256" key="3">
    <source>
        <dbReference type="ARBA" id="ARBA00004569"/>
    </source>
</evidence>
<dbReference type="PROSITE" id="PS00191">
    <property type="entry name" value="CYTOCHROME_B5_1"/>
    <property type="match status" value="1"/>
</dbReference>
<keyword evidence="5" id="KW-0813">Transport</keyword>
<dbReference type="EMBL" id="CABFWN010000005">
    <property type="protein sequence ID" value="VUG19484.1"/>
    <property type="molecule type" value="Genomic_DNA"/>
</dbReference>
<evidence type="ECO:0000256" key="15">
    <source>
        <dbReference type="ARBA" id="ARBA00061137"/>
    </source>
</evidence>
<reference evidence="25 26" key="1">
    <citation type="submission" date="2019-07" db="EMBL/GenBank/DDBJ databases">
        <authorList>
            <person name="Friedrich A."/>
            <person name="Schacherer J."/>
        </authorList>
    </citation>
    <scope>NUCLEOTIDE SEQUENCE [LARGE SCALE GENOMIC DNA]</scope>
</reference>
<dbReference type="InterPro" id="IPR001199">
    <property type="entry name" value="Cyt_B5-like_heme/steroid-bd"/>
</dbReference>
<dbReference type="SUPFAM" id="SSF51395">
    <property type="entry name" value="FMN-linked oxidoreductases"/>
    <property type="match status" value="1"/>
</dbReference>
<comment type="catalytic activity">
    <reaction evidence="14">
        <text>(S)-lactate + 2 Fe(III)-[cytochrome c] = 2 Fe(II)-[cytochrome c] + pyruvate + 2 H(+)</text>
        <dbReference type="Rhea" id="RHEA:19909"/>
        <dbReference type="Rhea" id="RHEA-COMP:10350"/>
        <dbReference type="Rhea" id="RHEA-COMP:14399"/>
        <dbReference type="ChEBI" id="CHEBI:15361"/>
        <dbReference type="ChEBI" id="CHEBI:15378"/>
        <dbReference type="ChEBI" id="CHEBI:16651"/>
        <dbReference type="ChEBI" id="CHEBI:29033"/>
        <dbReference type="ChEBI" id="CHEBI:29034"/>
        <dbReference type="EC" id="1.1.2.3"/>
    </reaction>
    <physiologicalReaction direction="left-to-right" evidence="14">
        <dbReference type="Rhea" id="RHEA:19910"/>
    </physiologicalReaction>
</comment>
<dbReference type="PRINTS" id="PR00363">
    <property type="entry name" value="CYTOCHROMEB5"/>
</dbReference>
<evidence type="ECO:0000256" key="20">
    <source>
        <dbReference type="ARBA" id="ARBA00078774"/>
    </source>
</evidence>